<evidence type="ECO:0000256" key="1">
    <source>
        <dbReference type="SAM" id="MobiDB-lite"/>
    </source>
</evidence>
<feature type="domain" description="YqeB PH" evidence="4">
    <location>
        <begin position="5"/>
        <end position="150"/>
    </location>
</feature>
<dbReference type="Proteomes" id="UP000318693">
    <property type="component" value="Unassembled WGS sequence"/>
</dbReference>
<keyword evidence="2" id="KW-0472">Membrane</keyword>
<accession>A0A552WVV8</accession>
<feature type="region of interest" description="Disordered" evidence="1">
    <location>
        <begin position="240"/>
        <end position="261"/>
    </location>
</feature>
<dbReference type="InterPro" id="IPR057798">
    <property type="entry name" value="PH_YqeB"/>
</dbReference>
<dbReference type="InterPro" id="IPR056411">
    <property type="entry name" value="CysS_C"/>
</dbReference>
<evidence type="ECO:0000259" key="3">
    <source>
        <dbReference type="Pfam" id="PF23493"/>
    </source>
</evidence>
<keyword evidence="6" id="KW-1185">Reference proteome</keyword>
<dbReference type="Pfam" id="PF23494">
    <property type="entry name" value="bPH_10"/>
    <property type="match status" value="1"/>
</dbReference>
<dbReference type="RefSeq" id="WP_143417058.1">
    <property type="nucleotide sequence ID" value="NZ_VJXR01000005.1"/>
</dbReference>
<keyword evidence="2" id="KW-1133">Transmembrane helix</keyword>
<evidence type="ECO:0000313" key="5">
    <source>
        <dbReference type="EMBL" id="TRW46968.1"/>
    </source>
</evidence>
<name>A0A552WVV8_9MICO</name>
<feature type="transmembrane region" description="Helical" evidence="2">
    <location>
        <begin position="60"/>
        <end position="81"/>
    </location>
</feature>
<dbReference type="AlphaFoldDB" id="A0A552WVV8"/>
<organism evidence="5 6">
    <name type="scientific">Georgenia yuyongxinii</name>
    <dbReference type="NCBI Taxonomy" id="2589797"/>
    <lineage>
        <taxon>Bacteria</taxon>
        <taxon>Bacillati</taxon>
        <taxon>Actinomycetota</taxon>
        <taxon>Actinomycetes</taxon>
        <taxon>Micrococcales</taxon>
        <taxon>Bogoriellaceae</taxon>
        <taxon>Georgenia</taxon>
    </lineage>
</organism>
<feature type="compositionally biased region" description="Low complexity" evidence="1">
    <location>
        <begin position="240"/>
        <end position="257"/>
    </location>
</feature>
<proteinExistence type="predicted"/>
<feature type="domain" description="Cysteinyl-tRNA ligase anticodon binding" evidence="3">
    <location>
        <begin position="170"/>
        <end position="225"/>
    </location>
</feature>
<sequence length="283" mass="29682">MPLSTTVRPPRGVRLALRLGYPLAGVLLFLGLTLILEWVAQSTTFDGVLGRGGYMGEPVALAVGAVLGLVLGLVWAVSVLGEALRAHVSSRSVTLVWDDARVSVPRSLVEAVVLDADLVLVGAGTVELARVRCDLDRAELHAALAAHGYPEPLQDDPNGTQFVPWRRTDTDLPRQERRLLAARGAALAEGGHGDAELLRRQLAARGVMVRDMHRPGRRSRVQEWRAVAPLLAAPGLTPAVVPSGARRAGRPATATDGLDADGAHAAAVPAPRTLTTAPAAAAA</sequence>
<feature type="transmembrane region" description="Helical" evidence="2">
    <location>
        <begin position="21"/>
        <end position="40"/>
    </location>
</feature>
<reference evidence="5 6" key="1">
    <citation type="submission" date="2019-07" db="EMBL/GenBank/DDBJ databases">
        <title>Georgenia wutianyii sp. nov. and Georgenia *** sp. nov. isolated from plateau pika (Ochotona curzoniae) in the Qinghai-Tibet plateau of China.</title>
        <authorList>
            <person name="Tian Z."/>
        </authorList>
    </citation>
    <scope>NUCLEOTIDE SEQUENCE [LARGE SCALE GENOMIC DNA]</scope>
    <source>
        <strain evidence="5 6">Z446</strain>
    </source>
</reference>
<gene>
    <name evidence="5" type="ORF">FJ693_03015</name>
</gene>
<dbReference type="Pfam" id="PF23493">
    <property type="entry name" value="CysS_C"/>
    <property type="match status" value="1"/>
</dbReference>
<dbReference type="EMBL" id="VJXR01000005">
    <property type="protein sequence ID" value="TRW46968.1"/>
    <property type="molecule type" value="Genomic_DNA"/>
</dbReference>
<comment type="caution">
    <text evidence="5">The sequence shown here is derived from an EMBL/GenBank/DDBJ whole genome shotgun (WGS) entry which is preliminary data.</text>
</comment>
<protein>
    <submittedName>
        <fullName evidence="5">Uncharacterized protein</fullName>
    </submittedName>
</protein>
<evidence type="ECO:0000313" key="6">
    <source>
        <dbReference type="Proteomes" id="UP000318693"/>
    </source>
</evidence>
<evidence type="ECO:0000256" key="2">
    <source>
        <dbReference type="SAM" id="Phobius"/>
    </source>
</evidence>
<keyword evidence="2" id="KW-0812">Transmembrane</keyword>
<evidence type="ECO:0000259" key="4">
    <source>
        <dbReference type="Pfam" id="PF23494"/>
    </source>
</evidence>